<feature type="region of interest" description="Disordered" evidence="1">
    <location>
        <begin position="1"/>
        <end position="20"/>
    </location>
</feature>
<evidence type="ECO:0000256" key="1">
    <source>
        <dbReference type="SAM" id="MobiDB-lite"/>
    </source>
</evidence>
<sequence length="147" mass="16314">MWPDLEQQQEQHLKKANKSTKRIIRKYNTRERERGSVRTTDLFYDGVGGADEESVGDDVMALAVLKLYGHRTEPAHEVVKLLKSEELSGLVDTVVIVGKVAVPDDQPSKATRTCTTRRQQMTGTPDAPLSSSTFNLSEVWSISKGGI</sequence>
<comment type="caution">
    <text evidence="2">The sequence shown here is derived from an EMBL/GenBank/DDBJ whole genome shotgun (WGS) entry which is preliminary data.</text>
</comment>
<protein>
    <submittedName>
        <fullName evidence="2">Uncharacterized protein</fullName>
    </submittedName>
</protein>
<evidence type="ECO:0000313" key="3">
    <source>
        <dbReference type="Proteomes" id="UP001064489"/>
    </source>
</evidence>
<reference evidence="2" key="1">
    <citation type="journal article" date="2022" name="Plant J.">
        <title>Strategies of tolerance reflected in two North American maple genomes.</title>
        <authorList>
            <person name="McEvoy S.L."/>
            <person name="Sezen U.U."/>
            <person name="Trouern-Trend A."/>
            <person name="McMahon S.M."/>
            <person name="Schaberg P.G."/>
            <person name="Yang J."/>
            <person name="Wegrzyn J.L."/>
            <person name="Swenson N.G."/>
        </authorList>
    </citation>
    <scope>NUCLEOTIDE SEQUENCE</scope>
    <source>
        <strain evidence="2">91603</strain>
    </source>
</reference>
<accession>A0AAD5NGU4</accession>
<feature type="compositionally biased region" description="Polar residues" evidence="1">
    <location>
        <begin position="1"/>
        <end position="10"/>
    </location>
</feature>
<evidence type="ECO:0000313" key="2">
    <source>
        <dbReference type="EMBL" id="KAI9159850.1"/>
    </source>
</evidence>
<organism evidence="2 3">
    <name type="scientific">Acer negundo</name>
    <name type="common">Box elder</name>
    <dbReference type="NCBI Taxonomy" id="4023"/>
    <lineage>
        <taxon>Eukaryota</taxon>
        <taxon>Viridiplantae</taxon>
        <taxon>Streptophyta</taxon>
        <taxon>Embryophyta</taxon>
        <taxon>Tracheophyta</taxon>
        <taxon>Spermatophyta</taxon>
        <taxon>Magnoliopsida</taxon>
        <taxon>eudicotyledons</taxon>
        <taxon>Gunneridae</taxon>
        <taxon>Pentapetalae</taxon>
        <taxon>rosids</taxon>
        <taxon>malvids</taxon>
        <taxon>Sapindales</taxon>
        <taxon>Sapindaceae</taxon>
        <taxon>Hippocastanoideae</taxon>
        <taxon>Acereae</taxon>
        <taxon>Acer</taxon>
    </lineage>
</organism>
<reference evidence="2" key="2">
    <citation type="submission" date="2023-02" db="EMBL/GenBank/DDBJ databases">
        <authorList>
            <person name="Swenson N.G."/>
            <person name="Wegrzyn J.L."/>
            <person name="Mcevoy S.L."/>
        </authorList>
    </citation>
    <scope>NUCLEOTIDE SEQUENCE</scope>
    <source>
        <strain evidence="2">91603</strain>
        <tissue evidence="2">Leaf</tissue>
    </source>
</reference>
<dbReference type="EMBL" id="JAJSOW010000106">
    <property type="protein sequence ID" value="KAI9159850.1"/>
    <property type="molecule type" value="Genomic_DNA"/>
</dbReference>
<dbReference type="AlphaFoldDB" id="A0AAD5NGU4"/>
<dbReference type="Proteomes" id="UP001064489">
    <property type="component" value="Chromosome 2"/>
</dbReference>
<keyword evidence="3" id="KW-1185">Reference proteome</keyword>
<name>A0AAD5NGU4_ACENE</name>
<gene>
    <name evidence="2" type="ORF">LWI28_002525</name>
</gene>
<proteinExistence type="predicted"/>